<dbReference type="UniPathway" id="UPA00242"/>
<proteinExistence type="inferred from homology"/>
<comment type="caution">
    <text evidence="13">The sequence shown here is derived from an EMBL/GenBank/DDBJ whole genome shotgun (WGS) entry which is preliminary data.</text>
</comment>
<sequence>MKRFIRLLISSLIVFSICVITAYGGASGNYVVLKPEAFQTVVDGKKVALYTLKNTKGMVVQITNFGAKIVSILVPDRKGQLGDVSLGYDNIDQYLTGNPNYGSIVGRYANRIGNASFTLNGKTYQLTVNDAKVNHIHGGNKSFRTVVWNATQLDEKTLELTYFSKDGEEGYPGNLNVKVVYSLTDENEMRIDYEATTDQPTVINLTNHAFFNLAGEGSGDVLHNELTINADYYTPKNDTFIPTGEIIPVKGTPMDFSKGMKIGAKIKEDYPQLKVTPTVPGYDINFVLHKKSGNELSFAARLYEPNSGRVMEIYTTEPGIQFYSGNNLNGQGGFIGKGGKPYQVYGCVCLEPQHFPDSPNKPNFPATVLNPGEWFKSTSIYKFSTK</sequence>
<keyword evidence="8 9" id="KW-0119">Carbohydrate metabolism</keyword>
<name>A0A4R1QYK0_HYDET</name>
<dbReference type="InterPro" id="IPR014718">
    <property type="entry name" value="GH-type_carb-bd"/>
</dbReference>
<dbReference type="NCBIfam" id="NF008277">
    <property type="entry name" value="PRK11055.1"/>
    <property type="match status" value="1"/>
</dbReference>
<evidence type="ECO:0000256" key="6">
    <source>
        <dbReference type="ARBA" id="ARBA00022553"/>
    </source>
</evidence>
<comment type="catalytic activity">
    <reaction evidence="9">
        <text>alpha-D-glucose = beta-D-glucose</text>
        <dbReference type="Rhea" id="RHEA:10264"/>
        <dbReference type="ChEBI" id="CHEBI:15903"/>
        <dbReference type="ChEBI" id="CHEBI:17925"/>
        <dbReference type="EC" id="5.1.3.3"/>
    </reaction>
</comment>
<evidence type="ECO:0000313" key="13">
    <source>
        <dbReference type="EMBL" id="TCL57860.1"/>
    </source>
</evidence>
<evidence type="ECO:0000256" key="9">
    <source>
        <dbReference type="PIRNR" id="PIRNR005096"/>
    </source>
</evidence>
<dbReference type="GO" id="GO:0004034">
    <property type="term" value="F:aldose 1-epimerase activity"/>
    <property type="evidence" value="ECO:0007669"/>
    <property type="project" value="UniProtKB-EC"/>
</dbReference>
<evidence type="ECO:0000256" key="7">
    <source>
        <dbReference type="ARBA" id="ARBA00023235"/>
    </source>
</evidence>
<comment type="subunit">
    <text evidence="4">Monomer.</text>
</comment>
<keyword evidence="14" id="KW-1185">Reference proteome</keyword>
<dbReference type="PANTHER" id="PTHR10091:SF0">
    <property type="entry name" value="GALACTOSE MUTAROTASE"/>
    <property type="match status" value="1"/>
</dbReference>
<dbReference type="InterPro" id="IPR047215">
    <property type="entry name" value="Galactose_mutarotase-like"/>
</dbReference>
<dbReference type="SUPFAM" id="SSF74650">
    <property type="entry name" value="Galactose mutarotase-like"/>
    <property type="match status" value="1"/>
</dbReference>
<dbReference type="InterPro" id="IPR008183">
    <property type="entry name" value="Aldose_1/G6P_1-epimerase"/>
</dbReference>
<organism evidence="13 14">
    <name type="scientific">Hydrogenispora ethanolica</name>
    <dbReference type="NCBI Taxonomy" id="1082276"/>
    <lineage>
        <taxon>Bacteria</taxon>
        <taxon>Bacillati</taxon>
        <taxon>Bacillota</taxon>
        <taxon>Hydrogenispora</taxon>
    </lineage>
</organism>
<comment type="similarity">
    <text evidence="3 9">Belongs to the aldose epimerase family.</text>
</comment>
<feature type="binding site" evidence="12">
    <location>
        <begin position="110"/>
        <end position="111"/>
    </location>
    <ligand>
        <name>beta-D-galactose</name>
        <dbReference type="ChEBI" id="CHEBI:27667"/>
    </ligand>
</feature>
<protein>
    <recommendedName>
        <fullName evidence="9">Aldose 1-epimerase</fullName>
        <ecNumber evidence="9">5.1.3.3</ecNumber>
    </recommendedName>
</protein>
<gene>
    <name evidence="13" type="ORF">EDC14_10449</name>
</gene>
<dbReference type="GO" id="GO:0030246">
    <property type="term" value="F:carbohydrate binding"/>
    <property type="evidence" value="ECO:0007669"/>
    <property type="project" value="InterPro"/>
</dbReference>
<feature type="active site" description="Proton donor" evidence="10">
    <location>
        <position position="208"/>
    </location>
</feature>
<evidence type="ECO:0000256" key="11">
    <source>
        <dbReference type="PIRSR" id="PIRSR005096-2"/>
    </source>
</evidence>
<dbReference type="AlphaFoldDB" id="A0A4R1QYK0"/>
<dbReference type="EMBL" id="SLUN01000044">
    <property type="protein sequence ID" value="TCL57860.1"/>
    <property type="molecule type" value="Genomic_DNA"/>
</dbReference>
<evidence type="ECO:0000256" key="2">
    <source>
        <dbReference type="ARBA" id="ARBA00005028"/>
    </source>
</evidence>
<evidence type="ECO:0000256" key="1">
    <source>
        <dbReference type="ARBA" id="ARBA00004496"/>
    </source>
</evidence>
<dbReference type="InterPro" id="IPR015443">
    <property type="entry name" value="Aldose_1-epimerase"/>
</dbReference>
<dbReference type="FunFam" id="2.70.98.10:FF:000003">
    <property type="entry name" value="Aldose 1-epimerase"/>
    <property type="match status" value="1"/>
</dbReference>
<evidence type="ECO:0000256" key="10">
    <source>
        <dbReference type="PIRSR" id="PIRSR005096-1"/>
    </source>
</evidence>
<dbReference type="Proteomes" id="UP000295008">
    <property type="component" value="Unassembled WGS sequence"/>
</dbReference>
<dbReference type="EC" id="5.1.3.3" evidence="9"/>
<feature type="active site" description="Proton acceptor" evidence="10">
    <location>
        <position position="351"/>
    </location>
</feature>
<feature type="binding site" evidence="11">
    <location>
        <position position="283"/>
    </location>
    <ligand>
        <name>beta-D-galactose</name>
        <dbReference type="ChEBI" id="CHEBI:27667"/>
    </ligand>
</feature>
<comment type="subcellular location">
    <subcellularLocation>
        <location evidence="1">Cytoplasm</location>
    </subcellularLocation>
</comment>
<evidence type="ECO:0000256" key="8">
    <source>
        <dbReference type="ARBA" id="ARBA00023277"/>
    </source>
</evidence>
<evidence type="ECO:0000256" key="12">
    <source>
        <dbReference type="PIRSR" id="PIRSR005096-3"/>
    </source>
</evidence>
<accession>A0A4R1QYK0</accession>
<reference evidence="13 14" key="1">
    <citation type="submission" date="2019-03" db="EMBL/GenBank/DDBJ databases">
        <title>Genomic Encyclopedia of Type Strains, Phase IV (KMG-IV): sequencing the most valuable type-strain genomes for metagenomic binning, comparative biology and taxonomic classification.</title>
        <authorList>
            <person name="Goeker M."/>
        </authorList>
    </citation>
    <scope>NUCLEOTIDE SEQUENCE [LARGE SCALE GENOMIC DNA]</scope>
    <source>
        <strain evidence="13 14">LX-B</strain>
    </source>
</reference>
<evidence type="ECO:0000256" key="5">
    <source>
        <dbReference type="ARBA" id="ARBA00022490"/>
    </source>
</evidence>
<dbReference type="Gene3D" id="2.70.98.10">
    <property type="match status" value="1"/>
</dbReference>
<dbReference type="GO" id="GO:0033499">
    <property type="term" value="P:galactose catabolic process via UDP-galactose, Leloir pathway"/>
    <property type="evidence" value="ECO:0007669"/>
    <property type="project" value="TreeGrafter"/>
</dbReference>
<dbReference type="GO" id="GO:0005737">
    <property type="term" value="C:cytoplasm"/>
    <property type="evidence" value="ECO:0007669"/>
    <property type="project" value="UniProtKB-SubCell"/>
</dbReference>
<evidence type="ECO:0000256" key="3">
    <source>
        <dbReference type="ARBA" id="ARBA00006206"/>
    </source>
</evidence>
<comment type="pathway">
    <text evidence="2 9">Carbohydrate metabolism; hexose metabolism.</text>
</comment>
<evidence type="ECO:0000313" key="14">
    <source>
        <dbReference type="Proteomes" id="UP000295008"/>
    </source>
</evidence>
<keyword evidence="5" id="KW-0963">Cytoplasm</keyword>
<dbReference type="CDD" id="cd09019">
    <property type="entry name" value="galactose_mutarotase_like"/>
    <property type="match status" value="1"/>
</dbReference>
<keyword evidence="7 9" id="KW-0413">Isomerase</keyword>
<evidence type="ECO:0000256" key="4">
    <source>
        <dbReference type="ARBA" id="ARBA00011245"/>
    </source>
</evidence>
<dbReference type="Pfam" id="PF01263">
    <property type="entry name" value="Aldose_epim"/>
    <property type="match status" value="1"/>
</dbReference>
<keyword evidence="6" id="KW-0597">Phosphoprotein</keyword>
<dbReference type="GO" id="GO:0006006">
    <property type="term" value="P:glucose metabolic process"/>
    <property type="evidence" value="ECO:0007669"/>
    <property type="project" value="TreeGrafter"/>
</dbReference>
<dbReference type="PIRSF" id="PIRSF005096">
    <property type="entry name" value="GALM"/>
    <property type="match status" value="1"/>
</dbReference>
<dbReference type="InterPro" id="IPR011013">
    <property type="entry name" value="Gal_mutarotase_sf_dom"/>
</dbReference>
<dbReference type="PANTHER" id="PTHR10091">
    <property type="entry name" value="ALDOSE-1-EPIMERASE"/>
    <property type="match status" value="1"/>
</dbReference>